<comment type="similarity">
    <text evidence="2 6">Belongs to the ABC-3 integral membrane protein family.</text>
</comment>
<dbReference type="SUPFAM" id="SSF81345">
    <property type="entry name" value="ABC transporter involved in vitamin B12 uptake, BtuC"/>
    <property type="match status" value="1"/>
</dbReference>
<dbReference type="GO" id="GO:0043190">
    <property type="term" value="C:ATP-binding cassette (ABC) transporter complex"/>
    <property type="evidence" value="ECO:0007669"/>
    <property type="project" value="InterPro"/>
</dbReference>
<comment type="caution">
    <text evidence="8">The sequence shown here is derived from an EMBL/GenBank/DDBJ whole genome shotgun (WGS) entry which is preliminary data.</text>
</comment>
<sequence>MAAMNDILVMFSYSFIQRALIVGLLISLCAALLGVILVQKRYSLIGHGLGDVGFASTSLAVALGLPILPVSIPIVVAAACAIMFYSQKVKSSGDIAIGMVSTGALATGVVITAVSGGFNVDVSDYMFGSILAMSDLDVILSLILSAVIIILFVCCYNRLFLVTCDETFARASGIRVGFYQFIIALLTALTVVLGMRMMGSLLISSLIIFPAVTAGKLVKSFKAVVGVSVVLSMACFFLGILLSFKINLPTGASIVIVNIAVLLIVLGIRRIMDRFGRQPAL</sequence>
<dbReference type="GO" id="GO:0055085">
    <property type="term" value="P:transmembrane transport"/>
    <property type="evidence" value="ECO:0007669"/>
    <property type="project" value="InterPro"/>
</dbReference>
<organism evidence="8 9">
    <name type="scientific">Candidatus Scybalocola faecigallinarum</name>
    <dbReference type="NCBI Taxonomy" id="2840941"/>
    <lineage>
        <taxon>Bacteria</taxon>
        <taxon>Bacillati</taxon>
        <taxon>Bacillota</taxon>
        <taxon>Clostridia</taxon>
        <taxon>Lachnospirales</taxon>
        <taxon>Lachnospiraceae</taxon>
        <taxon>Lachnospiraceae incertae sedis</taxon>
        <taxon>Candidatus Scybalocola (ex Gilroy et al. 2021)</taxon>
    </lineage>
</organism>
<feature type="transmembrane region" description="Helical" evidence="7">
    <location>
        <begin position="250"/>
        <end position="268"/>
    </location>
</feature>
<evidence type="ECO:0000313" key="8">
    <source>
        <dbReference type="EMBL" id="HIS46756.1"/>
    </source>
</evidence>
<accession>A0A9D1JQ23</accession>
<keyword evidence="6" id="KW-0813">Transport</keyword>
<keyword evidence="5 7" id="KW-0472">Membrane</keyword>
<dbReference type="EMBL" id="DVIT01000015">
    <property type="protein sequence ID" value="HIS46756.1"/>
    <property type="molecule type" value="Genomic_DNA"/>
</dbReference>
<feature type="transmembrane region" description="Helical" evidence="7">
    <location>
        <begin position="20"/>
        <end position="39"/>
    </location>
</feature>
<dbReference type="Proteomes" id="UP000823927">
    <property type="component" value="Unassembled WGS sequence"/>
</dbReference>
<evidence type="ECO:0000256" key="4">
    <source>
        <dbReference type="ARBA" id="ARBA00022989"/>
    </source>
</evidence>
<evidence type="ECO:0000313" key="9">
    <source>
        <dbReference type="Proteomes" id="UP000823927"/>
    </source>
</evidence>
<gene>
    <name evidence="8" type="ORF">IAB46_04185</name>
</gene>
<dbReference type="InterPro" id="IPR001626">
    <property type="entry name" value="ABC_TroCD"/>
</dbReference>
<dbReference type="GO" id="GO:0010043">
    <property type="term" value="P:response to zinc ion"/>
    <property type="evidence" value="ECO:0007669"/>
    <property type="project" value="TreeGrafter"/>
</dbReference>
<dbReference type="InterPro" id="IPR037294">
    <property type="entry name" value="ABC_BtuC-like"/>
</dbReference>
<feature type="transmembrane region" description="Helical" evidence="7">
    <location>
        <begin position="138"/>
        <end position="156"/>
    </location>
</feature>
<reference evidence="8" key="2">
    <citation type="journal article" date="2021" name="PeerJ">
        <title>Extensive microbial diversity within the chicken gut microbiome revealed by metagenomics and culture.</title>
        <authorList>
            <person name="Gilroy R."/>
            <person name="Ravi A."/>
            <person name="Getino M."/>
            <person name="Pursley I."/>
            <person name="Horton D.L."/>
            <person name="Alikhan N.F."/>
            <person name="Baker D."/>
            <person name="Gharbi K."/>
            <person name="Hall N."/>
            <person name="Watson M."/>
            <person name="Adriaenssens E.M."/>
            <person name="Foster-Nyarko E."/>
            <person name="Jarju S."/>
            <person name="Secka A."/>
            <person name="Antonio M."/>
            <person name="Oren A."/>
            <person name="Chaudhuri R.R."/>
            <person name="La Ragione R."/>
            <person name="Hildebrand F."/>
            <person name="Pallen M.J."/>
        </authorList>
    </citation>
    <scope>NUCLEOTIDE SEQUENCE</scope>
    <source>
        <strain evidence="8">CHK178-757</strain>
    </source>
</reference>
<evidence type="ECO:0000256" key="3">
    <source>
        <dbReference type="ARBA" id="ARBA00022692"/>
    </source>
</evidence>
<evidence type="ECO:0000256" key="2">
    <source>
        <dbReference type="ARBA" id="ARBA00008034"/>
    </source>
</evidence>
<evidence type="ECO:0000256" key="1">
    <source>
        <dbReference type="ARBA" id="ARBA00004141"/>
    </source>
</evidence>
<feature type="transmembrane region" description="Helical" evidence="7">
    <location>
        <begin position="97"/>
        <end position="118"/>
    </location>
</feature>
<name>A0A9D1JQ23_9FIRM</name>
<dbReference type="PANTHER" id="PTHR30477">
    <property type="entry name" value="ABC-TRANSPORTER METAL-BINDING PROTEIN"/>
    <property type="match status" value="1"/>
</dbReference>
<evidence type="ECO:0000256" key="5">
    <source>
        <dbReference type="ARBA" id="ARBA00023136"/>
    </source>
</evidence>
<comment type="subcellular location">
    <subcellularLocation>
        <location evidence="6">Cell membrane</location>
        <topology evidence="6">Multi-pass membrane protein</topology>
    </subcellularLocation>
    <subcellularLocation>
        <location evidence="1">Membrane</location>
        <topology evidence="1">Multi-pass membrane protein</topology>
    </subcellularLocation>
</comment>
<proteinExistence type="inferred from homology"/>
<evidence type="ECO:0000256" key="6">
    <source>
        <dbReference type="RuleBase" id="RU003943"/>
    </source>
</evidence>
<dbReference type="PANTHER" id="PTHR30477:SF0">
    <property type="entry name" value="METAL TRANSPORT SYSTEM MEMBRANE PROTEIN TM_0125-RELATED"/>
    <property type="match status" value="1"/>
</dbReference>
<dbReference type="Pfam" id="PF00950">
    <property type="entry name" value="ABC-3"/>
    <property type="match status" value="1"/>
</dbReference>
<dbReference type="Gene3D" id="1.10.3470.10">
    <property type="entry name" value="ABC transporter involved in vitamin B12 uptake, BtuC"/>
    <property type="match status" value="1"/>
</dbReference>
<protein>
    <submittedName>
        <fullName evidence="8">Metal ABC transporter permease</fullName>
    </submittedName>
</protein>
<evidence type="ECO:0000256" key="7">
    <source>
        <dbReference type="SAM" id="Phobius"/>
    </source>
</evidence>
<reference evidence="8" key="1">
    <citation type="submission" date="2020-10" db="EMBL/GenBank/DDBJ databases">
        <authorList>
            <person name="Gilroy R."/>
        </authorList>
    </citation>
    <scope>NUCLEOTIDE SEQUENCE</scope>
    <source>
        <strain evidence="8">CHK178-757</strain>
    </source>
</reference>
<keyword evidence="3 6" id="KW-0812">Transmembrane</keyword>
<keyword evidence="4 7" id="KW-1133">Transmembrane helix</keyword>
<feature type="transmembrane region" description="Helical" evidence="7">
    <location>
        <begin position="176"/>
        <end position="195"/>
    </location>
</feature>
<feature type="transmembrane region" description="Helical" evidence="7">
    <location>
        <begin position="201"/>
        <end position="218"/>
    </location>
</feature>
<dbReference type="AlphaFoldDB" id="A0A9D1JQ23"/>
<feature type="transmembrane region" description="Helical" evidence="7">
    <location>
        <begin position="59"/>
        <end position="85"/>
    </location>
</feature>
<feature type="transmembrane region" description="Helical" evidence="7">
    <location>
        <begin position="225"/>
        <end position="244"/>
    </location>
</feature>